<evidence type="ECO:0000256" key="6">
    <source>
        <dbReference type="ARBA" id="ARBA00022792"/>
    </source>
</evidence>
<evidence type="ECO:0000256" key="11">
    <source>
        <dbReference type="ARBA" id="ARBA00030192"/>
    </source>
</evidence>
<comment type="similarity">
    <text evidence="2">Belongs to the complex I LYR family.</text>
</comment>
<dbReference type="InterPro" id="IPR033034">
    <property type="entry name" value="NDUFB9"/>
</dbReference>
<keyword evidence="4" id="KW-0813">Transport</keyword>
<dbReference type="InterPro" id="IPR045292">
    <property type="entry name" value="Complex1_LYR_NDUFB9_LYRM3"/>
</dbReference>
<protein>
    <recommendedName>
        <fullName evidence="3">NADH dehydrogenase [ubiquinone] 1 beta subcomplex subunit 9</fullName>
    </recommendedName>
    <alternativeName>
        <fullName evidence="11">Complex I-B22</fullName>
    </alternativeName>
    <alternativeName>
        <fullName evidence="12">NADH-ubiquinone oxidoreductase B22 subunit</fullName>
    </alternativeName>
</protein>
<accession>A0A8B8EDC8</accession>
<keyword evidence="6" id="KW-0999">Mitochondrion inner membrane</keyword>
<name>A0A8B8EDC8_CRAVI</name>
<evidence type="ECO:0000256" key="4">
    <source>
        <dbReference type="ARBA" id="ARBA00022448"/>
    </source>
</evidence>
<keyword evidence="8" id="KW-0007">Acetylation</keyword>
<proteinExistence type="inferred from homology"/>
<reference evidence="14" key="1">
    <citation type="submission" date="2025-08" db="UniProtKB">
        <authorList>
            <consortium name="RefSeq"/>
        </authorList>
    </citation>
    <scope>IDENTIFICATION</scope>
    <source>
        <tissue evidence="14">Whole sample</tissue>
    </source>
</reference>
<dbReference type="OrthoDB" id="13598at2759"/>
<gene>
    <name evidence="14" type="primary">LOC111133766</name>
</gene>
<keyword evidence="9" id="KW-0496">Mitochondrion</keyword>
<evidence type="ECO:0000313" key="14">
    <source>
        <dbReference type="RefSeq" id="XP_022338115.1"/>
    </source>
</evidence>
<sequence>MTTVSNLAATKIPRHLQFKYLSHGQRVLRYYKKQCRHLERVSETRLMGRMAQVELRAHIDAHKDEKDYLKATKMLEDAEAVLLTKWLFPVFNFSPGGTCYGRYVYFPDYIIDSWHPLEKAMYPKYFATREIRKLEYILWWQKKYGTEALGEDGSLEKKVDKFT</sequence>
<dbReference type="GO" id="GO:0006120">
    <property type="term" value="P:mitochondrial electron transport, NADH to ubiquinone"/>
    <property type="evidence" value="ECO:0007669"/>
    <property type="project" value="InterPro"/>
</dbReference>
<keyword evidence="13" id="KW-1185">Reference proteome</keyword>
<dbReference type="PANTHER" id="PTHR12868:SF0">
    <property type="entry name" value="NADH DEHYDROGENASE [UBIQUINONE] 1 BETA SUBCOMPLEX SUBUNIT 9"/>
    <property type="match status" value="1"/>
</dbReference>
<keyword evidence="5" id="KW-0679">Respiratory chain</keyword>
<dbReference type="PANTHER" id="PTHR12868">
    <property type="entry name" value="NADH-UBIQUINONE OXIDOREDUCTASE B22 SUBUNIT"/>
    <property type="match status" value="1"/>
</dbReference>
<dbReference type="GeneID" id="111133766"/>
<evidence type="ECO:0000313" key="13">
    <source>
        <dbReference type="Proteomes" id="UP000694844"/>
    </source>
</evidence>
<evidence type="ECO:0000256" key="12">
    <source>
        <dbReference type="ARBA" id="ARBA00032528"/>
    </source>
</evidence>
<dbReference type="AlphaFoldDB" id="A0A8B8EDC8"/>
<evidence type="ECO:0000256" key="3">
    <source>
        <dbReference type="ARBA" id="ARBA00018684"/>
    </source>
</evidence>
<evidence type="ECO:0000256" key="1">
    <source>
        <dbReference type="ARBA" id="ARBA00004443"/>
    </source>
</evidence>
<dbReference type="Proteomes" id="UP000694844">
    <property type="component" value="Chromosome 5"/>
</dbReference>
<evidence type="ECO:0000256" key="5">
    <source>
        <dbReference type="ARBA" id="ARBA00022660"/>
    </source>
</evidence>
<dbReference type="CDD" id="cd20263">
    <property type="entry name" value="Complex1_LYR_NDUFB9_LYRM3"/>
    <property type="match status" value="1"/>
</dbReference>
<evidence type="ECO:0000256" key="2">
    <source>
        <dbReference type="ARBA" id="ARBA00009508"/>
    </source>
</evidence>
<dbReference type="RefSeq" id="XP_022338115.1">
    <property type="nucleotide sequence ID" value="XM_022482407.1"/>
</dbReference>
<evidence type="ECO:0000256" key="10">
    <source>
        <dbReference type="ARBA" id="ARBA00023136"/>
    </source>
</evidence>
<evidence type="ECO:0000256" key="8">
    <source>
        <dbReference type="ARBA" id="ARBA00022990"/>
    </source>
</evidence>
<dbReference type="GO" id="GO:0005743">
    <property type="term" value="C:mitochondrial inner membrane"/>
    <property type="evidence" value="ECO:0007669"/>
    <property type="project" value="UniProtKB-SubCell"/>
</dbReference>
<organism evidence="13 14">
    <name type="scientific">Crassostrea virginica</name>
    <name type="common">Eastern oyster</name>
    <dbReference type="NCBI Taxonomy" id="6565"/>
    <lineage>
        <taxon>Eukaryota</taxon>
        <taxon>Metazoa</taxon>
        <taxon>Spiralia</taxon>
        <taxon>Lophotrochozoa</taxon>
        <taxon>Mollusca</taxon>
        <taxon>Bivalvia</taxon>
        <taxon>Autobranchia</taxon>
        <taxon>Pteriomorphia</taxon>
        <taxon>Ostreida</taxon>
        <taxon>Ostreoidea</taxon>
        <taxon>Ostreidae</taxon>
        <taxon>Crassostrea</taxon>
    </lineage>
</organism>
<keyword evidence="7" id="KW-0249">Electron transport</keyword>
<keyword evidence="10" id="KW-0472">Membrane</keyword>
<evidence type="ECO:0000256" key="9">
    <source>
        <dbReference type="ARBA" id="ARBA00023128"/>
    </source>
</evidence>
<comment type="subcellular location">
    <subcellularLocation>
        <location evidence="1">Mitochondrion inner membrane</location>
        <topology evidence="1">Peripheral membrane protein</topology>
        <orientation evidence="1">Matrix side</orientation>
    </subcellularLocation>
</comment>
<evidence type="ECO:0000256" key="7">
    <source>
        <dbReference type="ARBA" id="ARBA00022982"/>
    </source>
</evidence>
<dbReference type="KEGG" id="cvn:111133766"/>